<protein>
    <submittedName>
        <fullName evidence="1">Uncharacterized protein</fullName>
    </submittedName>
</protein>
<organism evidence="1 2">
    <name type="scientific">Kribbella soli</name>
    <dbReference type="NCBI Taxonomy" id="1124743"/>
    <lineage>
        <taxon>Bacteria</taxon>
        <taxon>Bacillati</taxon>
        <taxon>Actinomycetota</taxon>
        <taxon>Actinomycetes</taxon>
        <taxon>Propionibacteriales</taxon>
        <taxon>Kribbellaceae</taxon>
        <taxon>Kribbella</taxon>
    </lineage>
</organism>
<dbReference type="EMBL" id="SJJZ01000003">
    <property type="protein sequence ID" value="TCC06053.1"/>
    <property type="molecule type" value="Genomic_DNA"/>
</dbReference>
<name>A0A4R0H7T1_9ACTN</name>
<dbReference type="AlphaFoldDB" id="A0A4R0H7T1"/>
<evidence type="ECO:0000313" key="2">
    <source>
        <dbReference type="Proteomes" id="UP000292346"/>
    </source>
</evidence>
<comment type="caution">
    <text evidence="1">The sequence shown here is derived from an EMBL/GenBank/DDBJ whole genome shotgun (WGS) entry which is preliminary data.</text>
</comment>
<dbReference type="Proteomes" id="UP000292346">
    <property type="component" value="Unassembled WGS sequence"/>
</dbReference>
<dbReference type="RefSeq" id="WP_131343176.1">
    <property type="nucleotide sequence ID" value="NZ_SJJZ01000003.1"/>
</dbReference>
<gene>
    <name evidence="1" type="ORF">E0H45_29195</name>
</gene>
<proteinExistence type="predicted"/>
<dbReference type="OrthoDB" id="9989380at2"/>
<evidence type="ECO:0000313" key="1">
    <source>
        <dbReference type="EMBL" id="TCC06053.1"/>
    </source>
</evidence>
<sequence length="115" mass="13006">MGVCSVVHEAALAIDAAFGSDDPRVKSATQALASMPHWSEQRRLDLWQEHVEAVIPVADQSSLPMRLVEEVFEFGRFNLYGAFQAEETAQEFRRLVARLSRHGVVLNEHQDVSEW</sequence>
<keyword evidence="2" id="KW-1185">Reference proteome</keyword>
<accession>A0A4R0H7T1</accession>
<reference evidence="1 2" key="1">
    <citation type="submission" date="2019-02" db="EMBL/GenBank/DDBJ databases">
        <title>Kribbella capetownensis sp. nov. and Kribbella speibonae sp. nov., isolated from soil.</title>
        <authorList>
            <person name="Curtis S.M."/>
            <person name="Norton I."/>
            <person name="Everest G.J."/>
            <person name="Meyers P.R."/>
        </authorList>
    </citation>
    <scope>NUCLEOTIDE SEQUENCE [LARGE SCALE GENOMIC DNA]</scope>
    <source>
        <strain evidence="1 2">KCTC 29219</strain>
    </source>
</reference>